<keyword evidence="5" id="KW-1185">Reference proteome</keyword>
<dbReference type="Proteomes" id="UP000007875">
    <property type="component" value="Unassembled WGS sequence"/>
</dbReference>
<feature type="coiled-coil region" evidence="1">
    <location>
        <begin position="19"/>
        <end position="63"/>
    </location>
</feature>
<evidence type="ECO:0000256" key="2">
    <source>
        <dbReference type="SAM" id="MobiDB-lite"/>
    </source>
</evidence>
<protein>
    <recommendedName>
        <fullName evidence="3">Kinesin-like protein KIF6/9 C-terminal domain-containing protein</fullName>
    </recommendedName>
</protein>
<evidence type="ECO:0000313" key="4">
    <source>
        <dbReference type="Ensembl" id="ENSCSAVP00000011344.1"/>
    </source>
</evidence>
<organism evidence="4 5">
    <name type="scientific">Ciona savignyi</name>
    <name type="common">Pacific transparent sea squirt</name>
    <dbReference type="NCBI Taxonomy" id="51511"/>
    <lineage>
        <taxon>Eukaryota</taxon>
        <taxon>Metazoa</taxon>
        <taxon>Chordata</taxon>
        <taxon>Tunicata</taxon>
        <taxon>Ascidiacea</taxon>
        <taxon>Phlebobranchia</taxon>
        <taxon>Cionidae</taxon>
        <taxon>Ciona</taxon>
    </lineage>
</organism>
<reference evidence="4" key="2">
    <citation type="submission" date="2025-08" db="UniProtKB">
        <authorList>
            <consortium name="Ensembl"/>
        </authorList>
    </citation>
    <scope>IDENTIFICATION</scope>
</reference>
<proteinExistence type="predicted"/>
<dbReference type="Ensembl" id="ENSCSAVT00000011477.1">
    <property type="protein sequence ID" value="ENSCSAVP00000011344.1"/>
    <property type="gene ID" value="ENSCSAVG00000006638.1"/>
</dbReference>
<sequence length="296" mass="33445">MSVGRQEAFELYKRDYTESQGILEQKELLKRRYEEAKKLGQEINDSRNELNQLKATLDRIRKQIAIQTTLDGNDSFDSNEREQATIAAMEETKASYKVSFNRLKAMKAEIDHLHHLLDKSRVQMHHDFDVWWESQSRNGHANHSGHNRPSSRSRSGRYAGDPRGRSNHQAWGTPPLSPMKSSKDNRGEVISPPPSGSLSPRESSLKSGRNALTDLRHTDRYSTDSGNTQRRHGSSDGSSRYTGSRPPSASRSEHRMVGGSPNTSVRPHNIPLTGDKDTDADILAFIKARETLMQRN</sequence>
<dbReference type="GeneTree" id="ENSGT00940000157697"/>
<feature type="compositionally biased region" description="Polar residues" evidence="2">
    <location>
        <begin position="235"/>
        <end position="250"/>
    </location>
</feature>
<name>H2Z182_CIOSA</name>
<reference evidence="4" key="3">
    <citation type="submission" date="2025-09" db="UniProtKB">
        <authorList>
            <consortium name="Ensembl"/>
        </authorList>
    </citation>
    <scope>IDENTIFICATION</scope>
</reference>
<evidence type="ECO:0000259" key="3">
    <source>
        <dbReference type="Pfam" id="PF23735"/>
    </source>
</evidence>
<keyword evidence="1" id="KW-0175">Coiled coil</keyword>
<dbReference type="InterPro" id="IPR056524">
    <property type="entry name" value="KIF6/9_C"/>
</dbReference>
<evidence type="ECO:0000313" key="5">
    <source>
        <dbReference type="Proteomes" id="UP000007875"/>
    </source>
</evidence>
<dbReference type="Pfam" id="PF23735">
    <property type="entry name" value="KIF9"/>
    <property type="match status" value="1"/>
</dbReference>
<feature type="compositionally biased region" description="Basic residues" evidence="2">
    <location>
        <begin position="143"/>
        <end position="155"/>
    </location>
</feature>
<feature type="region of interest" description="Disordered" evidence="2">
    <location>
        <begin position="137"/>
        <end position="277"/>
    </location>
</feature>
<evidence type="ECO:0000256" key="1">
    <source>
        <dbReference type="SAM" id="Coils"/>
    </source>
</evidence>
<reference evidence="5" key="1">
    <citation type="submission" date="2003-08" db="EMBL/GenBank/DDBJ databases">
        <authorList>
            <person name="Birren B."/>
            <person name="Nusbaum C."/>
            <person name="Abebe A."/>
            <person name="Abouelleil A."/>
            <person name="Adekoya E."/>
            <person name="Ait-zahra M."/>
            <person name="Allen N."/>
            <person name="Allen T."/>
            <person name="An P."/>
            <person name="Anderson M."/>
            <person name="Anderson S."/>
            <person name="Arachchi H."/>
            <person name="Armbruster J."/>
            <person name="Bachantsang P."/>
            <person name="Baldwin J."/>
            <person name="Barry A."/>
            <person name="Bayul T."/>
            <person name="Blitshsteyn B."/>
            <person name="Bloom T."/>
            <person name="Blye J."/>
            <person name="Boguslavskiy L."/>
            <person name="Borowsky M."/>
            <person name="Boukhgalter B."/>
            <person name="Brunache A."/>
            <person name="Butler J."/>
            <person name="Calixte N."/>
            <person name="Calvo S."/>
            <person name="Camarata J."/>
            <person name="Campo K."/>
            <person name="Chang J."/>
            <person name="Cheshatsang Y."/>
            <person name="Citroen M."/>
            <person name="Collymore A."/>
            <person name="Considine T."/>
            <person name="Cook A."/>
            <person name="Cooke P."/>
            <person name="Corum B."/>
            <person name="Cuomo C."/>
            <person name="David R."/>
            <person name="Dawoe T."/>
            <person name="Degray S."/>
            <person name="Dodge S."/>
            <person name="Dooley K."/>
            <person name="Dorje P."/>
            <person name="Dorjee K."/>
            <person name="Dorris L."/>
            <person name="Duffey N."/>
            <person name="Dupes A."/>
            <person name="Elkins T."/>
            <person name="Engels R."/>
            <person name="Erickson J."/>
            <person name="Farina A."/>
            <person name="Faro S."/>
            <person name="Ferreira P."/>
            <person name="Fischer H."/>
            <person name="Fitzgerald M."/>
            <person name="Foley K."/>
            <person name="Gage D."/>
            <person name="Galagan J."/>
            <person name="Gearin G."/>
            <person name="Gnerre S."/>
            <person name="Gnirke A."/>
            <person name="Goyette A."/>
            <person name="Graham J."/>
            <person name="Grandbois E."/>
            <person name="Gyaltsen K."/>
            <person name="Hafez N."/>
            <person name="Hagopian D."/>
            <person name="Hagos B."/>
            <person name="Hall J."/>
            <person name="Hatcher B."/>
            <person name="Heller A."/>
            <person name="Higgins H."/>
            <person name="Honan T."/>
            <person name="Horn A."/>
            <person name="Houde N."/>
            <person name="Hughes L."/>
            <person name="Hulme W."/>
            <person name="Husby E."/>
            <person name="Iliev I."/>
            <person name="Jaffe D."/>
            <person name="Jones C."/>
            <person name="Kamal M."/>
            <person name="Kamat A."/>
            <person name="Kamvysselis M."/>
            <person name="Karlsson E."/>
            <person name="Kells C."/>
            <person name="Kieu A."/>
            <person name="Kisner P."/>
            <person name="Kodira C."/>
            <person name="Kulbokas E."/>
            <person name="Labutti K."/>
            <person name="Lama D."/>
            <person name="Landers T."/>
            <person name="Leger J."/>
            <person name="Levine S."/>
            <person name="Lewis D."/>
            <person name="Lewis T."/>
            <person name="Lindblad-toh K."/>
            <person name="Liu X."/>
            <person name="Lokyitsang T."/>
            <person name="Lokyitsang Y."/>
            <person name="Lucien O."/>
            <person name="Lui A."/>
            <person name="Ma L.J."/>
            <person name="Mabbitt R."/>
            <person name="Macdonald J."/>
            <person name="Maclean C."/>
            <person name="Major J."/>
            <person name="Manning J."/>
            <person name="Marabella R."/>
            <person name="Maru K."/>
            <person name="Matthews C."/>
            <person name="Mauceli E."/>
            <person name="Mccarthy M."/>
            <person name="Mcdonough S."/>
            <person name="Mcghee T."/>
            <person name="Meldrim J."/>
            <person name="Meneus L."/>
            <person name="Mesirov J."/>
            <person name="Mihalev A."/>
            <person name="Mihova T."/>
            <person name="Mikkelsen T."/>
            <person name="Mlenga V."/>
            <person name="Moru K."/>
            <person name="Mozes J."/>
            <person name="Mulrain L."/>
            <person name="Munson G."/>
            <person name="Naylor J."/>
            <person name="Newes C."/>
            <person name="Nguyen C."/>
            <person name="Nguyen N."/>
            <person name="Nguyen T."/>
            <person name="Nicol R."/>
            <person name="Nielsen C."/>
            <person name="Nizzari M."/>
            <person name="Norbu C."/>
            <person name="Norbu N."/>
            <person name="O'donnell P."/>
            <person name="Okoawo O."/>
            <person name="O'leary S."/>
            <person name="Omotosho B."/>
            <person name="O'neill K."/>
            <person name="Osman S."/>
            <person name="Parker S."/>
            <person name="Perrin D."/>
            <person name="Phunkhang P."/>
            <person name="Piqani B."/>
            <person name="Purcell S."/>
            <person name="Rachupka T."/>
            <person name="Ramasamy U."/>
            <person name="Rameau R."/>
            <person name="Ray V."/>
            <person name="Raymond C."/>
            <person name="Retta R."/>
            <person name="Richardson S."/>
            <person name="Rise C."/>
            <person name="Rodriguez J."/>
            <person name="Rogers J."/>
            <person name="Rogov P."/>
            <person name="Rutman M."/>
            <person name="Schupbach R."/>
            <person name="Seaman C."/>
            <person name="Settipalli S."/>
            <person name="Sharpe T."/>
            <person name="Sheridan J."/>
            <person name="Sherpa N."/>
            <person name="Shi J."/>
            <person name="Smirnov S."/>
            <person name="Smith C."/>
            <person name="Sougnez C."/>
            <person name="Spencer B."/>
            <person name="Stalker J."/>
            <person name="Stange-thomann N."/>
            <person name="Stavropoulos S."/>
            <person name="Stetson K."/>
            <person name="Stone C."/>
            <person name="Stone S."/>
            <person name="Stubbs M."/>
            <person name="Talamas J."/>
            <person name="Tchuinga P."/>
            <person name="Tenzing P."/>
            <person name="Tesfaye S."/>
            <person name="Theodore J."/>
            <person name="Thoulutsang Y."/>
            <person name="Topham K."/>
            <person name="Towey S."/>
            <person name="Tsamla T."/>
            <person name="Tsomo N."/>
            <person name="Vallee D."/>
            <person name="Vassiliev H."/>
            <person name="Venkataraman V."/>
            <person name="Vinson J."/>
            <person name="Vo A."/>
            <person name="Wade C."/>
            <person name="Wang S."/>
            <person name="Wangchuk T."/>
            <person name="Wangdi T."/>
            <person name="Whittaker C."/>
            <person name="Wilkinson J."/>
            <person name="Wu Y."/>
            <person name="Wyman D."/>
            <person name="Yadav S."/>
            <person name="Yang S."/>
            <person name="Yang X."/>
            <person name="Yeager S."/>
            <person name="Yee E."/>
            <person name="Young G."/>
            <person name="Zainoun J."/>
            <person name="Zembeck L."/>
            <person name="Zimmer A."/>
            <person name="Zody M."/>
            <person name="Lander E."/>
        </authorList>
    </citation>
    <scope>NUCLEOTIDE SEQUENCE [LARGE SCALE GENOMIC DNA]</scope>
</reference>
<dbReference type="HOGENOM" id="CLU_1119859_0_0_1"/>
<dbReference type="AlphaFoldDB" id="H2Z182"/>
<accession>H2Z182</accession>
<feature type="compositionally biased region" description="Polar residues" evidence="2">
    <location>
        <begin position="196"/>
        <end position="207"/>
    </location>
</feature>
<feature type="domain" description="Kinesin-like protein KIF6/9 C-terminal" evidence="3">
    <location>
        <begin position="4"/>
        <end position="138"/>
    </location>
</feature>